<feature type="non-terminal residue" evidence="1">
    <location>
        <position position="62"/>
    </location>
</feature>
<name>A0A2K3K206_TRIPR</name>
<sequence>MQVEPVTASGLIRAGGLQNAKAAESDAAQTYSAAVNWKSPTLGRFKYEMDCPSLWSGCWWTS</sequence>
<evidence type="ECO:0000313" key="2">
    <source>
        <dbReference type="Proteomes" id="UP000236291"/>
    </source>
</evidence>
<organism evidence="1 2">
    <name type="scientific">Trifolium pratense</name>
    <name type="common">Red clover</name>
    <dbReference type="NCBI Taxonomy" id="57577"/>
    <lineage>
        <taxon>Eukaryota</taxon>
        <taxon>Viridiplantae</taxon>
        <taxon>Streptophyta</taxon>
        <taxon>Embryophyta</taxon>
        <taxon>Tracheophyta</taxon>
        <taxon>Spermatophyta</taxon>
        <taxon>Magnoliopsida</taxon>
        <taxon>eudicotyledons</taxon>
        <taxon>Gunneridae</taxon>
        <taxon>Pentapetalae</taxon>
        <taxon>rosids</taxon>
        <taxon>fabids</taxon>
        <taxon>Fabales</taxon>
        <taxon>Fabaceae</taxon>
        <taxon>Papilionoideae</taxon>
        <taxon>50 kb inversion clade</taxon>
        <taxon>NPAAA clade</taxon>
        <taxon>Hologalegina</taxon>
        <taxon>IRL clade</taxon>
        <taxon>Trifolieae</taxon>
        <taxon>Trifolium</taxon>
    </lineage>
</organism>
<gene>
    <name evidence="1" type="ORF">L195_g051873</name>
</gene>
<reference evidence="1 2" key="1">
    <citation type="journal article" date="2014" name="Am. J. Bot.">
        <title>Genome assembly and annotation for red clover (Trifolium pratense; Fabaceae).</title>
        <authorList>
            <person name="Istvanek J."/>
            <person name="Jaros M."/>
            <person name="Krenek A."/>
            <person name="Repkova J."/>
        </authorList>
    </citation>
    <scope>NUCLEOTIDE SEQUENCE [LARGE SCALE GENOMIC DNA]</scope>
    <source>
        <strain evidence="2">cv. Tatra</strain>
        <tissue evidence="1">Young leaves</tissue>
    </source>
</reference>
<dbReference type="EMBL" id="ASHM01082528">
    <property type="protein sequence ID" value="PNX60331.1"/>
    <property type="molecule type" value="Genomic_DNA"/>
</dbReference>
<proteinExistence type="predicted"/>
<dbReference type="AlphaFoldDB" id="A0A2K3K206"/>
<accession>A0A2K3K206</accession>
<comment type="caution">
    <text evidence="1">The sequence shown here is derived from an EMBL/GenBank/DDBJ whole genome shotgun (WGS) entry which is preliminary data.</text>
</comment>
<reference evidence="1 2" key="2">
    <citation type="journal article" date="2017" name="Front. Plant Sci.">
        <title>Gene Classification and Mining of Molecular Markers Useful in Red Clover (Trifolium pratense) Breeding.</title>
        <authorList>
            <person name="Istvanek J."/>
            <person name="Dluhosova J."/>
            <person name="Dluhos P."/>
            <person name="Patkova L."/>
            <person name="Nedelnik J."/>
            <person name="Repkova J."/>
        </authorList>
    </citation>
    <scope>NUCLEOTIDE SEQUENCE [LARGE SCALE GENOMIC DNA]</scope>
    <source>
        <strain evidence="2">cv. Tatra</strain>
        <tissue evidence="1">Young leaves</tissue>
    </source>
</reference>
<protein>
    <submittedName>
        <fullName evidence="1">Uncharacterized protein</fullName>
    </submittedName>
</protein>
<dbReference type="Proteomes" id="UP000236291">
    <property type="component" value="Unassembled WGS sequence"/>
</dbReference>
<evidence type="ECO:0000313" key="1">
    <source>
        <dbReference type="EMBL" id="PNX60331.1"/>
    </source>
</evidence>